<keyword evidence="1" id="KW-1133">Transmembrane helix</keyword>
<evidence type="ECO:0000256" key="1">
    <source>
        <dbReference type="SAM" id="Phobius"/>
    </source>
</evidence>
<feature type="transmembrane region" description="Helical" evidence="1">
    <location>
        <begin position="81"/>
        <end position="100"/>
    </location>
</feature>
<dbReference type="Pfam" id="PF20556">
    <property type="entry name" value="DUF6768"/>
    <property type="match status" value="1"/>
</dbReference>
<keyword evidence="1" id="KW-0472">Membrane</keyword>
<keyword evidence="3" id="KW-1185">Reference proteome</keyword>
<name>A0A6P0UP21_9FLAO</name>
<protein>
    <submittedName>
        <fullName evidence="2">Uncharacterized protein</fullName>
    </submittedName>
</protein>
<dbReference type="AlphaFoldDB" id="A0A6P0UP21"/>
<accession>A0A6P0UP21</accession>
<gene>
    <name evidence="2" type="ORF">GWK08_12115</name>
</gene>
<evidence type="ECO:0000313" key="2">
    <source>
        <dbReference type="EMBL" id="NER14190.1"/>
    </source>
</evidence>
<dbReference type="Proteomes" id="UP000468581">
    <property type="component" value="Unassembled WGS sequence"/>
</dbReference>
<keyword evidence="1" id="KW-0812">Transmembrane</keyword>
<reference evidence="2 3" key="1">
    <citation type="submission" date="2020-01" db="EMBL/GenBank/DDBJ databases">
        <title>Leptobacterium flavescens.</title>
        <authorList>
            <person name="Wang G."/>
        </authorList>
    </citation>
    <scope>NUCLEOTIDE SEQUENCE [LARGE SCALE GENOMIC DNA]</scope>
    <source>
        <strain evidence="2 3">KCTC 22160</strain>
    </source>
</reference>
<dbReference type="EMBL" id="JAABOO010000002">
    <property type="protein sequence ID" value="NER14190.1"/>
    <property type="molecule type" value="Genomic_DNA"/>
</dbReference>
<comment type="caution">
    <text evidence="2">The sequence shown here is derived from an EMBL/GenBank/DDBJ whole genome shotgun (WGS) entry which is preliminary data.</text>
</comment>
<dbReference type="InterPro" id="IPR046659">
    <property type="entry name" value="DUF6768"/>
</dbReference>
<evidence type="ECO:0000313" key="3">
    <source>
        <dbReference type="Proteomes" id="UP000468581"/>
    </source>
</evidence>
<sequence length="128" mass="14993">MKKDMEKIDEIIKEALTREEAEFYEELEELNLFEKLGDVFKGKMGWLVIIMNIVSLTAVGFAVYCAIQLFNTENTNELIRWSLGVLFSALMVSMLKLYVWMQMDKNDILREIKRVEFQLSVIAKKSDQ</sequence>
<organism evidence="2 3">
    <name type="scientific">Leptobacterium flavescens</name>
    <dbReference type="NCBI Taxonomy" id="472055"/>
    <lineage>
        <taxon>Bacteria</taxon>
        <taxon>Pseudomonadati</taxon>
        <taxon>Bacteroidota</taxon>
        <taxon>Flavobacteriia</taxon>
        <taxon>Flavobacteriales</taxon>
        <taxon>Flavobacteriaceae</taxon>
        <taxon>Leptobacterium</taxon>
    </lineage>
</organism>
<proteinExistence type="predicted"/>
<feature type="transmembrane region" description="Helical" evidence="1">
    <location>
        <begin position="45"/>
        <end position="69"/>
    </location>
</feature>
<dbReference type="RefSeq" id="WP_163607447.1">
    <property type="nucleotide sequence ID" value="NZ_JAABOO010000002.1"/>
</dbReference>